<keyword evidence="9 15" id="KW-0812">Transmembrane</keyword>
<protein>
    <recommendedName>
        <fullName evidence="6">Ceramide glucosyltransferase</fullName>
        <ecNumber evidence="5">2.4.1.80</ecNumber>
    </recommendedName>
    <alternativeName>
        <fullName evidence="13">Glucosylceramide synthase</fullName>
    </alternativeName>
    <alternativeName>
        <fullName evidence="14">UDP-glucose ceramide glucosyltransferase</fullName>
    </alternativeName>
    <alternativeName>
        <fullName evidence="12">UDP-glucose:N-acylsphingosine D-glucosyltransferase</fullName>
    </alternativeName>
</protein>
<evidence type="ECO:0000256" key="1">
    <source>
        <dbReference type="ARBA" id="ARBA00004141"/>
    </source>
</evidence>
<feature type="transmembrane region" description="Helical" evidence="15">
    <location>
        <begin position="388"/>
        <end position="411"/>
    </location>
</feature>
<comment type="caution">
    <text evidence="16">The sequence shown here is derived from an EMBL/GenBank/DDBJ whole genome shotgun (WGS) entry which is preliminary data.</text>
</comment>
<comment type="pathway">
    <text evidence="3">Sphingolipid metabolism.</text>
</comment>
<proteinExistence type="inferred from homology"/>
<dbReference type="GO" id="GO:0008120">
    <property type="term" value="F:ceramide glucosyltransferase activity"/>
    <property type="evidence" value="ECO:0007669"/>
    <property type="project" value="UniProtKB-EC"/>
</dbReference>
<evidence type="ECO:0000256" key="8">
    <source>
        <dbReference type="ARBA" id="ARBA00022679"/>
    </source>
</evidence>
<evidence type="ECO:0000256" key="5">
    <source>
        <dbReference type="ARBA" id="ARBA00012699"/>
    </source>
</evidence>
<keyword evidence="11 15" id="KW-0472">Membrane</keyword>
<evidence type="ECO:0000256" key="7">
    <source>
        <dbReference type="ARBA" id="ARBA00022676"/>
    </source>
</evidence>
<evidence type="ECO:0000256" key="4">
    <source>
        <dbReference type="ARBA" id="ARBA00006739"/>
    </source>
</evidence>
<evidence type="ECO:0000256" key="12">
    <source>
        <dbReference type="ARBA" id="ARBA00031017"/>
    </source>
</evidence>
<keyword evidence="8" id="KW-0808">Transferase</keyword>
<evidence type="ECO:0000256" key="15">
    <source>
        <dbReference type="SAM" id="Phobius"/>
    </source>
</evidence>
<comment type="pathway">
    <text evidence="2">Lipid metabolism; sphingolipid metabolism.</text>
</comment>
<dbReference type="GO" id="GO:0006679">
    <property type="term" value="P:glucosylceramide biosynthetic process"/>
    <property type="evidence" value="ECO:0007669"/>
    <property type="project" value="TreeGrafter"/>
</dbReference>
<dbReference type="AlphaFoldDB" id="A0AAV5RHE2"/>
<gene>
    <name evidence="16" type="ORF">DASB73_018820</name>
</gene>
<dbReference type="Proteomes" id="UP001362899">
    <property type="component" value="Unassembled WGS sequence"/>
</dbReference>
<dbReference type="Pfam" id="PF13506">
    <property type="entry name" value="Glyco_transf_21"/>
    <property type="match status" value="1"/>
</dbReference>
<accession>A0AAV5RHE2</accession>
<keyword evidence="7" id="KW-0328">Glycosyltransferase</keyword>
<evidence type="ECO:0000256" key="14">
    <source>
        <dbReference type="ARBA" id="ARBA00032575"/>
    </source>
</evidence>
<keyword evidence="10 15" id="KW-1133">Transmembrane helix</keyword>
<dbReference type="SUPFAM" id="SSF53448">
    <property type="entry name" value="Nucleotide-diphospho-sugar transferases"/>
    <property type="match status" value="1"/>
</dbReference>
<dbReference type="InterPro" id="IPR025993">
    <property type="entry name" value="Ceramide_glucosylTrfase"/>
</dbReference>
<evidence type="ECO:0000256" key="3">
    <source>
        <dbReference type="ARBA" id="ARBA00004991"/>
    </source>
</evidence>
<evidence type="ECO:0000256" key="10">
    <source>
        <dbReference type="ARBA" id="ARBA00022989"/>
    </source>
</evidence>
<keyword evidence="17" id="KW-1185">Reference proteome</keyword>
<name>A0AAV5RHE2_STABA</name>
<evidence type="ECO:0000256" key="6">
    <source>
        <dbReference type="ARBA" id="ARBA00019988"/>
    </source>
</evidence>
<feature type="transmembrane region" description="Helical" evidence="15">
    <location>
        <begin position="32"/>
        <end position="58"/>
    </location>
</feature>
<dbReference type="EMBL" id="BTGC01000003">
    <property type="protein sequence ID" value="GMM50924.1"/>
    <property type="molecule type" value="Genomic_DNA"/>
</dbReference>
<sequence>MKFPDCAAFTWFYYVKFKTVLCNQVSGRAMPWILVVLSCLFYGFVHVVRICGFVSSVIRYRKVVKGNRNAVSIQPDLELDHGEHEGVTILRPLKGKDAELYGCLKSSFIQSYRKVQILMCCVDEDDPAVEVANKVLSEFPEQDAELLLGLDYAYGVNPKVCNLVKGYKHAKYDNIWILDANIKMHKNALSRSIGLLKNNIEIVHHLPVCVAGPTAGWGGLLDDIYMGTVHSLFYAGINAFAIAPCIMGKSNIFKRSSLDGSVKAEHGMGLQNFAKYLAEDNMMAEALWAQGGRTVLAPDVAIQPLDSSTKIREYWLRRIRWIRLRKYMVVSATLVEPFTDCFFSTAFVCLFASLGLKGFVFLTIIWFICDFINYNLMFRKAQAPVKPFFKFALVWFLRETSAFPLWVIAIWGKRVFWRNKEYRIRSDLAAEEI</sequence>
<organism evidence="16 17">
    <name type="scientific">Starmerella bacillaris</name>
    <name type="common">Yeast</name>
    <name type="synonym">Candida zemplinina</name>
    <dbReference type="NCBI Taxonomy" id="1247836"/>
    <lineage>
        <taxon>Eukaryota</taxon>
        <taxon>Fungi</taxon>
        <taxon>Dikarya</taxon>
        <taxon>Ascomycota</taxon>
        <taxon>Saccharomycotina</taxon>
        <taxon>Dipodascomycetes</taxon>
        <taxon>Dipodascales</taxon>
        <taxon>Trichomonascaceae</taxon>
        <taxon>Starmerella</taxon>
    </lineage>
</organism>
<comment type="similarity">
    <text evidence="4">Belongs to the glycosyltransferase 2 family.</text>
</comment>
<evidence type="ECO:0000313" key="17">
    <source>
        <dbReference type="Proteomes" id="UP001362899"/>
    </source>
</evidence>
<evidence type="ECO:0000256" key="13">
    <source>
        <dbReference type="ARBA" id="ARBA00031543"/>
    </source>
</evidence>
<dbReference type="InterPro" id="IPR029044">
    <property type="entry name" value="Nucleotide-diphossugar_trans"/>
</dbReference>
<evidence type="ECO:0000256" key="11">
    <source>
        <dbReference type="ARBA" id="ARBA00023136"/>
    </source>
</evidence>
<reference evidence="16 17" key="1">
    <citation type="journal article" date="2023" name="Elife">
        <title>Identification of key yeast species and microbe-microbe interactions impacting larval growth of Drosophila in the wild.</title>
        <authorList>
            <person name="Mure A."/>
            <person name="Sugiura Y."/>
            <person name="Maeda R."/>
            <person name="Honda K."/>
            <person name="Sakurai N."/>
            <person name="Takahashi Y."/>
            <person name="Watada M."/>
            <person name="Katoh T."/>
            <person name="Gotoh A."/>
            <person name="Gotoh Y."/>
            <person name="Taniguchi I."/>
            <person name="Nakamura K."/>
            <person name="Hayashi T."/>
            <person name="Katayama T."/>
            <person name="Uemura T."/>
            <person name="Hattori Y."/>
        </authorList>
    </citation>
    <scope>NUCLEOTIDE SEQUENCE [LARGE SCALE GENOMIC DNA]</scope>
    <source>
        <strain evidence="16 17">SB-73</strain>
    </source>
</reference>
<evidence type="ECO:0000313" key="16">
    <source>
        <dbReference type="EMBL" id="GMM50924.1"/>
    </source>
</evidence>
<evidence type="ECO:0000256" key="2">
    <source>
        <dbReference type="ARBA" id="ARBA00004760"/>
    </source>
</evidence>
<dbReference type="PANTHER" id="PTHR12726:SF0">
    <property type="entry name" value="CERAMIDE GLUCOSYLTRANSFERASE"/>
    <property type="match status" value="1"/>
</dbReference>
<dbReference type="GO" id="GO:0016020">
    <property type="term" value="C:membrane"/>
    <property type="evidence" value="ECO:0007669"/>
    <property type="project" value="UniProtKB-SubCell"/>
</dbReference>
<dbReference type="EC" id="2.4.1.80" evidence="5"/>
<comment type="subcellular location">
    <subcellularLocation>
        <location evidence="1">Membrane</location>
        <topology evidence="1">Multi-pass membrane protein</topology>
    </subcellularLocation>
</comment>
<dbReference type="Gene3D" id="3.90.550.10">
    <property type="entry name" value="Spore Coat Polysaccharide Biosynthesis Protein SpsA, Chain A"/>
    <property type="match status" value="1"/>
</dbReference>
<dbReference type="PANTHER" id="PTHR12726">
    <property type="entry name" value="CERAMIDE GLUCOSYLTRANSFERASE"/>
    <property type="match status" value="1"/>
</dbReference>
<evidence type="ECO:0000256" key="9">
    <source>
        <dbReference type="ARBA" id="ARBA00022692"/>
    </source>
</evidence>